<gene>
    <name evidence="1" type="ORF">ACCO45_013539</name>
</gene>
<name>A0ACC4D6W3_PURLI</name>
<reference evidence="1" key="1">
    <citation type="submission" date="2024-12" db="EMBL/GenBank/DDBJ databases">
        <title>Comparative genomics and development of molecular markers within Purpureocillium lilacinum and among Purpureocillium species.</title>
        <authorList>
            <person name="Yeh Z.-Y."/>
            <person name="Ni N.-T."/>
            <person name="Lo P.-H."/>
            <person name="Mushyakhwo K."/>
            <person name="Lin C.-F."/>
            <person name="Nai Y.-S."/>
        </authorList>
    </citation>
    <scope>NUCLEOTIDE SEQUENCE</scope>
    <source>
        <strain evidence="1">NCHU-NPUST-175</strain>
    </source>
</reference>
<proteinExistence type="predicted"/>
<dbReference type="EMBL" id="JBGNUJ010000013">
    <property type="protein sequence ID" value="KAL3951822.1"/>
    <property type="molecule type" value="Genomic_DNA"/>
</dbReference>
<evidence type="ECO:0000313" key="2">
    <source>
        <dbReference type="Proteomes" id="UP001638806"/>
    </source>
</evidence>
<comment type="caution">
    <text evidence="1">The sequence shown here is derived from an EMBL/GenBank/DDBJ whole genome shotgun (WGS) entry which is preliminary data.</text>
</comment>
<dbReference type="Proteomes" id="UP001638806">
    <property type="component" value="Unassembled WGS sequence"/>
</dbReference>
<protein>
    <submittedName>
        <fullName evidence="1">Uncharacterized protein</fullName>
    </submittedName>
</protein>
<organism evidence="1 2">
    <name type="scientific">Purpureocillium lilacinum</name>
    <name type="common">Paecilomyces lilacinus</name>
    <dbReference type="NCBI Taxonomy" id="33203"/>
    <lineage>
        <taxon>Eukaryota</taxon>
        <taxon>Fungi</taxon>
        <taxon>Dikarya</taxon>
        <taxon>Ascomycota</taxon>
        <taxon>Pezizomycotina</taxon>
        <taxon>Sordariomycetes</taxon>
        <taxon>Hypocreomycetidae</taxon>
        <taxon>Hypocreales</taxon>
        <taxon>Ophiocordycipitaceae</taxon>
        <taxon>Purpureocillium</taxon>
    </lineage>
</organism>
<sequence>MLAPQAPPSGPPPSRPISPTTHARDQTVRRDRTVDFSMAKRYPPSAPSWVALSLSVSVPSRPSPTQTRPSCPLHGRAAEAVDLVAPSASDAVAVAAVLLVRQWTIQSAPPSRLVSSAAAPSAVVSCCCELEPSTTTTGSVGELPHHHGQWHPRPPHTRAAPRGFGRGGVIGREASASRSRCFSFPRFWRLARIPRLPWLAGAGRRRGRGWRARARHVRATESVCELVLRARAASLGPKGPLGPSWILLEPQHPAARTAVTTVTTATTGPTRAQGRPRRPRPRHRRRLSSSLSKSARLAMAVVQPAIV</sequence>
<accession>A0ACC4D6W3</accession>
<keyword evidence="2" id="KW-1185">Reference proteome</keyword>
<evidence type="ECO:0000313" key="1">
    <source>
        <dbReference type="EMBL" id="KAL3951822.1"/>
    </source>
</evidence>